<name>A0A1I2UK10_9GAMM</name>
<reference evidence="6" key="1">
    <citation type="submission" date="2016-10" db="EMBL/GenBank/DDBJ databases">
        <authorList>
            <person name="Varghese N."/>
            <person name="Submissions S."/>
        </authorList>
    </citation>
    <scope>NUCLEOTIDE SEQUENCE [LARGE SCALE GENOMIC DNA]</scope>
    <source>
        <strain evidence="6">CGMCC 1.10971</strain>
    </source>
</reference>
<evidence type="ECO:0000313" key="5">
    <source>
        <dbReference type="EMBL" id="SFG75977.1"/>
    </source>
</evidence>
<dbReference type="EMBL" id="FOOU01000013">
    <property type="protein sequence ID" value="SFG75977.1"/>
    <property type="molecule type" value="Genomic_DNA"/>
</dbReference>
<evidence type="ECO:0000313" key="6">
    <source>
        <dbReference type="Proteomes" id="UP000198623"/>
    </source>
</evidence>
<dbReference type="GO" id="GO:0005576">
    <property type="term" value="C:extracellular region"/>
    <property type="evidence" value="ECO:0007669"/>
    <property type="project" value="UniProtKB-SubCell"/>
</dbReference>
<dbReference type="AlphaFoldDB" id="A0A1I2UK10"/>
<evidence type="ECO:0000259" key="4">
    <source>
        <dbReference type="Pfam" id="PF17210"/>
    </source>
</evidence>
<dbReference type="InterPro" id="IPR013783">
    <property type="entry name" value="Ig-like_fold"/>
</dbReference>
<comment type="subcellular location">
    <subcellularLocation>
        <location evidence="1">Secreted</location>
    </subcellularLocation>
</comment>
<dbReference type="PANTHER" id="PTHR23303:SF15">
    <property type="entry name" value="COLOSSIN-A"/>
    <property type="match status" value="1"/>
</dbReference>
<gene>
    <name evidence="5" type="ORF">SAMN05216175_1131</name>
</gene>
<organism evidence="5 6">
    <name type="scientific">Neptunomonas qingdaonensis</name>
    <dbReference type="NCBI Taxonomy" id="1045558"/>
    <lineage>
        <taxon>Bacteria</taxon>
        <taxon>Pseudomonadati</taxon>
        <taxon>Pseudomonadota</taxon>
        <taxon>Gammaproteobacteria</taxon>
        <taxon>Oceanospirillales</taxon>
        <taxon>Oceanospirillaceae</taxon>
        <taxon>Neptunomonas</taxon>
    </lineage>
</organism>
<sequence length="439" mass="46453">MSTMTIRVTSPALNGTDQGAPSYMDVEITHSSTLNGIYDAYCLHPGLFITVAPHTYDDANANAGNDVDNNTSNYTDAGVTSSITQKQISQINWLLSQNFTSDPKYDDQFNYGEVQAAIWEILGYTPLYYNNVGITSELLSNYGDQEVDPLDIKFLVTKSQAAVASGINVLPSDTFFTMVVDPDGGTDGNVQPLIIQLNSAKLGDYVWLDEDADGIQDENELGVDGVVVELYDASNNLVSSTKTGDDYSTAEVETGYYQFTGLKAGDYTVKFLTPANMLLTVADAADNSQDNFDSDAGVLTGMTEKITLAEGESNQSIDAGLYQAASIGDQVFNDKNANGIQDTGEGGVAGAKVSLFNCDGTAANDINGNPVASITTGGDGIYNFTNLAPGEYYVQFTAPSGYVITQQLATDADAAGDDSDANAAGITSCVVLESGETEE</sequence>
<evidence type="ECO:0000256" key="1">
    <source>
        <dbReference type="ARBA" id="ARBA00004613"/>
    </source>
</evidence>
<evidence type="ECO:0000256" key="3">
    <source>
        <dbReference type="ARBA" id="ARBA00022729"/>
    </source>
</evidence>
<evidence type="ECO:0000256" key="2">
    <source>
        <dbReference type="ARBA" id="ARBA00022525"/>
    </source>
</evidence>
<protein>
    <submittedName>
        <fullName evidence="5">Cna protein B-type domain-containing protein</fullName>
    </submittedName>
</protein>
<feature type="non-terminal residue" evidence="5">
    <location>
        <position position="439"/>
    </location>
</feature>
<proteinExistence type="predicted"/>
<keyword evidence="2" id="KW-0964">Secreted</keyword>
<feature type="domain" description="SD-repeat containing protein B" evidence="4">
    <location>
        <begin position="325"/>
        <end position="438"/>
    </location>
</feature>
<keyword evidence="6" id="KW-1185">Reference proteome</keyword>
<feature type="domain" description="SD-repeat containing protein B" evidence="4">
    <location>
        <begin position="200"/>
        <end position="321"/>
    </location>
</feature>
<dbReference type="Gene3D" id="2.60.40.10">
    <property type="entry name" value="Immunoglobulins"/>
    <property type="match status" value="2"/>
</dbReference>
<dbReference type="Pfam" id="PF17210">
    <property type="entry name" value="SdrD_B"/>
    <property type="match status" value="2"/>
</dbReference>
<keyword evidence="3" id="KW-0732">Signal</keyword>
<dbReference type="SUPFAM" id="SSF117074">
    <property type="entry name" value="Hypothetical protein PA1324"/>
    <property type="match status" value="2"/>
</dbReference>
<dbReference type="STRING" id="1045558.SAMN05216175_1131"/>
<dbReference type="PANTHER" id="PTHR23303">
    <property type="entry name" value="CARBOXYPEPTIDASE REGULATORY REGION-CONTAINING"/>
    <property type="match status" value="1"/>
</dbReference>
<dbReference type="Proteomes" id="UP000198623">
    <property type="component" value="Unassembled WGS sequence"/>
</dbReference>
<accession>A0A1I2UK10</accession>
<dbReference type="InterPro" id="IPR033764">
    <property type="entry name" value="Sdr_B"/>
</dbReference>
<dbReference type="InterPro" id="IPR051417">
    <property type="entry name" value="SDr/BOS_complex"/>
</dbReference>